<evidence type="ECO:0000313" key="2">
    <source>
        <dbReference type="Proteomes" id="UP000033710"/>
    </source>
</evidence>
<gene>
    <name evidence="1" type="ORF">SPSK_08119</name>
</gene>
<sequence>MFSTETTEQRRRQTTHQLFYQLVLLVGHGLADKLRALALHVHLHADTRKRHGQRRWRAVAVGAAAAQRRVDKRRAKRRLQHAHRVFPHQPGQLAQAKHAVVEPRPFSQASVVARRTLSSGRCGQRPGNEMG</sequence>
<proteinExistence type="predicted"/>
<dbReference type="Proteomes" id="UP000033710">
    <property type="component" value="Unassembled WGS sequence"/>
</dbReference>
<reference evidence="1 2" key="2">
    <citation type="journal article" date="2015" name="Eukaryot. Cell">
        <title>Asexual propagation of a virulent clone complex in a human and feline outbreak of sporotrichosis.</title>
        <authorList>
            <person name="Teixeira Mde M."/>
            <person name="Rodrigues A.M."/>
            <person name="Tsui C.K."/>
            <person name="de Almeida L.G."/>
            <person name="Van Diepeningen A.D."/>
            <person name="van den Ende B.G."/>
            <person name="Fernandes G.F."/>
            <person name="Kano R."/>
            <person name="Hamelin R.C."/>
            <person name="Lopes-Bezerra L.M."/>
            <person name="Vasconcelos A.T."/>
            <person name="de Hoog S."/>
            <person name="de Camargo Z.P."/>
            <person name="Felipe M.S."/>
        </authorList>
    </citation>
    <scope>NUCLEOTIDE SEQUENCE [LARGE SCALE GENOMIC DNA]</scope>
    <source>
        <strain evidence="1 2">1099-18</strain>
    </source>
</reference>
<name>A0A0F2MEJ7_SPOSC</name>
<comment type="caution">
    <text evidence="1">The sequence shown here is derived from an EMBL/GenBank/DDBJ whole genome shotgun (WGS) entry which is preliminary data.</text>
</comment>
<protein>
    <submittedName>
        <fullName evidence="1">Uncharacterized protein</fullName>
    </submittedName>
</protein>
<reference evidence="1 2" key="1">
    <citation type="journal article" date="2014" name="BMC Genomics">
        <title>Comparative genomics of the major fungal agents of human and animal Sporotrichosis: Sporothrix schenckii and Sporothrix brasiliensis.</title>
        <authorList>
            <person name="Teixeira M.M."/>
            <person name="de Almeida L.G."/>
            <person name="Kubitschek-Barreira P."/>
            <person name="Alves F.L."/>
            <person name="Kioshima E.S."/>
            <person name="Abadio A.K."/>
            <person name="Fernandes L."/>
            <person name="Derengowski L.S."/>
            <person name="Ferreira K.S."/>
            <person name="Souza R.C."/>
            <person name="Ruiz J.C."/>
            <person name="de Andrade N.C."/>
            <person name="Paes H.C."/>
            <person name="Nicola A.M."/>
            <person name="Albuquerque P."/>
            <person name="Gerber A.L."/>
            <person name="Martins V.P."/>
            <person name="Peconick L.D."/>
            <person name="Neto A.V."/>
            <person name="Chaucanez C.B."/>
            <person name="Silva P.A."/>
            <person name="Cunha O.L."/>
            <person name="de Oliveira F.F."/>
            <person name="dos Santos T.C."/>
            <person name="Barros A.L."/>
            <person name="Soares M.A."/>
            <person name="de Oliveira L.M."/>
            <person name="Marini M.M."/>
            <person name="Villalobos-Duno H."/>
            <person name="Cunha M.M."/>
            <person name="de Hoog S."/>
            <person name="da Silveira J.F."/>
            <person name="Henrissat B."/>
            <person name="Nino-Vega G.A."/>
            <person name="Cisalpino P.S."/>
            <person name="Mora-Montes H.M."/>
            <person name="Almeida S.R."/>
            <person name="Stajich J.E."/>
            <person name="Lopes-Bezerra L.M."/>
            <person name="Vasconcelos A.T."/>
            <person name="Felipe M.S."/>
        </authorList>
    </citation>
    <scope>NUCLEOTIDE SEQUENCE [LARGE SCALE GENOMIC DNA]</scope>
    <source>
        <strain evidence="1 2">1099-18</strain>
    </source>
</reference>
<dbReference type="EMBL" id="AXCR01000004">
    <property type="protein sequence ID" value="KJR88108.1"/>
    <property type="molecule type" value="Genomic_DNA"/>
</dbReference>
<evidence type="ECO:0000313" key="1">
    <source>
        <dbReference type="EMBL" id="KJR88108.1"/>
    </source>
</evidence>
<dbReference type="VEuPathDB" id="FungiDB:SPSK_08119"/>
<dbReference type="GeneID" id="27670039"/>
<accession>A0A0F2MEJ7</accession>
<dbReference type="KEGG" id="ssck:SPSK_08119"/>
<organism evidence="1 2">
    <name type="scientific">Sporothrix schenckii 1099-18</name>
    <dbReference type="NCBI Taxonomy" id="1397361"/>
    <lineage>
        <taxon>Eukaryota</taxon>
        <taxon>Fungi</taxon>
        <taxon>Dikarya</taxon>
        <taxon>Ascomycota</taxon>
        <taxon>Pezizomycotina</taxon>
        <taxon>Sordariomycetes</taxon>
        <taxon>Sordariomycetidae</taxon>
        <taxon>Ophiostomatales</taxon>
        <taxon>Ophiostomataceae</taxon>
        <taxon>Sporothrix</taxon>
    </lineage>
</organism>
<dbReference type="RefSeq" id="XP_016590784.1">
    <property type="nucleotide sequence ID" value="XM_016734762.1"/>
</dbReference>
<dbReference type="AlphaFoldDB" id="A0A0F2MEJ7"/>